<evidence type="ECO:0000313" key="3">
    <source>
        <dbReference type="EMBL" id="TLE00952.1"/>
    </source>
</evidence>
<dbReference type="EMBL" id="JRPD02000004">
    <property type="protein sequence ID" value="TLE00952.1"/>
    <property type="molecule type" value="Genomic_DNA"/>
</dbReference>
<evidence type="ECO:0000313" key="2">
    <source>
        <dbReference type="EMBL" id="STQ86736.1"/>
    </source>
</evidence>
<protein>
    <submittedName>
        <fullName evidence="2">Phage (Mu-like) virion morphogenesis protein</fullName>
    </submittedName>
</protein>
<dbReference type="RefSeq" id="WP_034556988.1">
    <property type="nucleotide sequence ID" value="NZ_FZML01000019.1"/>
</dbReference>
<name>A0A099U0K0_9HELI</name>
<gene>
    <name evidence="3" type="ORF">LS73_003390</name>
    <name evidence="2" type="ORF">NCTC12714_01547</name>
</gene>
<accession>A0A099U0K0</accession>
<dbReference type="AlphaFoldDB" id="A0A099U0K0"/>
<dbReference type="InterPro" id="IPR006528">
    <property type="entry name" value="Phage_head_morphogenesis_dom"/>
</dbReference>
<dbReference type="Pfam" id="PF04233">
    <property type="entry name" value="Phage_Mu_F"/>
    <property type="match status" value="1"/>
</dbReference>
<organism evidence="2 5">
    <name type="scientific">Helicobacter muridarum</name>
    <dbReference type="NCBI Taxonomy" id="216"/>
    <lineage>
        <taxon>Bacteria</taxon>
        <taxon>Pseudomonadati</taxon>
        <taxon>Campylobacterota</taxon>
        <taxon>Epsilonproteobacteria</taxon>
        <taxon>Campylobacterales</taxon>
        <taxon>Helicobacteraceae</taxon>
        <taxon>Helicobacter</taxon>
    </lineage>
</organism>
<dbReference type="STRING" id="216.LS73_01750"/>
<evidence type="ECO:0000259" key="1">
    <source>
        <dbReference type="Pfam" id="PF04233"/>
    </source>
</evidence>
<keyword evidence="5" id="KW-1185">Reference proteome</keyword>
<reference evidence="3 4" key="1">
    <citation type="journal article" date="2014" name="Genome Announc.">
        <title>Draft genome sequences of eight enterohepatic helicobacter species isolated from both laboratory and wild rodents.</title>
        <authorList>
            <person name="Sheh A."/>
            <person name="Shen Z."/>
            <person name="Fox J.G."/>
        </authorList>
    </citation>
    <scope>NUCLEOTIDE SEQUENCE [LARGE SCALE GENOMIC DNA]</scope>
    <source>
        <strain evidence="3 4">ST1</strain>
    </source>
</reference>
<dbReference type="EMBL" id="UGJE01000002">
    <property type="protein sequence ID" value="STQ86736.1"/>
    <property type="molecule type" value="Genomic_DNA"/>
</dbReference>
<reference evidence="2 5" key="2">
    <citation type="submission" date="2018-06" db="EMBL/GenBank/DDBJ databases">
        <authorList>
            <consortium name="Pathogen Informatics"/>
            <person name="Doyle S."/>
        </authorList>
    </citation>
    <scope>NUCLEOTIDE SEQUENCE [LARGE SCALE GENOMIC DNA]</scope>
    <source>
        <strain evidence="2 5">NCTC12714</strain>
    </source>
</reference>
<proteinExistence type="predicted"/>
<evidence type="ECO:0000313" key="5">
    <source>
        <dbReference type="Proteomes" id="UP000255139"/>
    </source>
</evidence>
<dbReference type="Proteomes" id="UP000255139">
    <property type="component" value="Unassembled WGS sequence"/>
</dbReference>
<sequence>MNNPLISLDFTTPPYEAIAALSAKKPTLLKDSPAQIKHDFYNKAFVVSGVADIEMLSTIQTSLVNALAKGQSFNTWKKEIKPILEKRGYGELNKSRLEKIYHTNIQNAYAQGRKKAQLNMSAPSHYTTIDKLSDTAIDKDIAKYDDGIYFRYVTMQDSRVRAEHARLHNVILPRKHPFWDKYYPPNGFGCRCSVMTLYANDLIKKGLKPTSHIPQDINDIDTIDFTPNNANDDLRNIIESKLKNYVNNENATNALHKILKEIEKRNKRFKRVNELYIQSALNQDKTKDTEKIVIARATDKLKAQLSTTESDIYLSGWTLRTHTHHDNVDSFDYSLIEDMLDKAYKSKSSRDRHEIFFMKLGYYYKAVFKRAVNDEGKDEIFLQSLVKSNKEIKY</sequence>
<dbReference type="OrthoDB" id="9813502at2"/>
<dbReference type="Proteomes" id="UP000029922">
    <property type="component" value="Unassembled WGS sequence"/>
</dbReference>
<evidence type="ECO:0000313" key="4">
    <source>
        <dbReference type="Proteomes" id="UP000029922"/>
    </source>
</evidence>
<feature type="domain" description="Phage head morphogenesis" evidence="1">
    <location>
        <begin position="58"/>
        <end position="195"/>
    </location>
</feature>